<feature type="active site" description="Proton acceptor" evidence="8">
    <location>
        <position position="22"/>
    </location>
</feature>
<comment type="similarity">
    <text evidence="4 8">Belongs to the type-II 3-dehydroquinase family.</text>
</comment>
<dbReference type="NCBIfam" id="NF003805">
    <property type="entry name" value="PRK05395.1-2"/>
    <property type="match status" value="1"/>
</dbReference>
<dbReference type="NCBIfam" id="TIGR01088">
    <property type="entry name" value="aroQ"/>
    <property type="match status" value="1"/>
</dbReference>
<dbReference type="RefSeq" id="WP_379666506.1">
    <property type="nucleotide sequence ID" value="NZ_JBHULH010000004.1"/>
</dbReference>
<organism evidence="9 10">
    <name type="scientific">Pseudotenacibaculum haliotis</name>
    <dbReference type="NCBI Taxonomy" id="1862138"/>
    <lineage>
        <taxon>Bacteria</taxon>
        <taxon>Pseudomonadati</taxon>
        <taxon>Bacteroidota</taxon>
        <taxon>Flavobacteriia</taxon>
        <taxon>Flavobacteriales</taxon>
        <taxon>Flavobacteriaceae</taxon>
        <taxon>Pseudotenacibaculum</taxon>
    </lineage>
</organism>
<accession>A0ABW5LSK4</accession>
<dbReference type="Pfam" id="PF01220">
    <property type="entry name" value="DHquinase_II"/>
    <property type="match status" value="1"/>
</dbReference>
<evidence type="ECO:0000256" key="4">
    <source>
        <dbReference type="ARBA" id="ARBA00011037"/>
    </source>
</evidence>
<sequence length="137" mass="15365">MKLIIINGPNLNLLGKREPEVYGSDSFEDFFKQLQEKFSDIHLEYYQSNIEGELIDKLHEVGFDYDGVVLNAAAYTHTSVGIGDAVKAIETPVVEIHISNVHSREDFRHKSYIAANAKGVIFGFGLKGYELAIQSFL</sequence>
<keyword evidence="7 8" id="KW-0456">Lyase</keyword>
<comment type="subunit">
    <text evidence="5 8">Homododecamer.</text>
</comment>
<feature type="active site" description="Proton donor" evidence="8">
    <location>
        <position position="97"/>
    </location>
</feature>
<dbReference type="NCBIfam" id="NF003806">
    <property type="entry name" value="PRK05395.1-3"/>
    <property type="match status" value="1"/>
</dbReference>
<dbReference type="InterPro" id="IPR018509">
    <property type="entry name" value="DHquinase_II_CS"/>
</dbReference>
<dbReference type="EC" id="4.2.1.10" evidence="6 8"/>
<gene>
    <name evidence="8 9" type="primary">aroQ</name>
    <name evidence="9" type="ORF">ACFSRZ_10480</name>
</gene>
<reference evidence="10" key="1">
    <citation type="journal article" date="2019" name="Int. J. Syst. Evol. Microbiol.">
        <title>The Global Catalogue of Microorganisms (GCM) 10K type strain sequencing project: providing services to taxonomists for standard genome sequencing and annotation.</title>
        <authorList>
            <consortium name="The Broad Institute Genomics Platform"/>
            <consortium name="The Broad Institute Genome Sequencing Center for Infectious Disease"/>
            <person name="Wu L."/>
            <person name="Ma J."/>
        </authorList>
    </citation>
    <scope>NUCLEOTIDE SEQUENCE [LARGE SCALE GENOMIC DNA]</scope>
    <source>
        <strain evidence="10">KCTC 52127</strain>
    </source>
</reference>
<dbReference type="InterPro" id="IPR001874">
    <property type="entry name" value="DHquinase_II"/>
</dbReference>
<dbReference type="NCBIfam" id="NF003807">
    <property type="entry name" value="PRK05395.1-4"/>
    <property type="match status" value="1"/>
</dbReference>
<dbReference type="PIRSF" id="PIRSF001399">
    <property type="entry name" value="DHquinase_II"/>
    <property type="match status" value="1"/>
</dbReference>
<dbReference type="Proteomes" id="UP001597508">
    <property type="component" value="Unassembled WGS sequence"/>
</dbReference>
<feature type="binding site" evidence="8">
    <location>
        <position position="108"/>
    </location>
    <ligand>
        <name>substrate</name>
    </ligand>
</feature>
<evidence type="ECO:0000313" key="9">
    <source>
        <dbReference type="EMBL" id="MFD2567800.1"/>
    </source>
</evidence>
<feature type="site" description="Transition state stabilizer" evidence="8">
    <location>
        <position position="17"/>
    </location>
</feature>
<comment type="pathway">
    <text evidence="3 8">Metabolic intermediate biosynthesis; chorismate biosynthesis; chorismate from D-erythrose 4-phosphate and phosphoenolpyruvate: step 3/7.</text>
</comment>
<evidence type="ECO:0000256" key="1">
    <source>
        <dbReference type="ARBA" id="ARBA00001864"/>
    </source>
</evidence>
<evidence type="ECO:0000256" key="7">
    <source>
        <dbReference type="ARBA" id="ARBA00023239"/>
    </source>
</evidence>
<comment type="catalytic activity">
    <reaction evidence="1 8">
        <text>3-dehydroquinate = 3-dehydroshikimate + H2O</text>
        <dbReference type="Rhea" id="RHEA:21096"/>
        <dbReference type="ChEBI" id="CHEBI:15377"/>
        <dbReference type="ChEBI" id="CHEBI:16630"/>
        <dbReference type="ChEBI" id="CHEBI:32364"/>
        <dbReference type="EC" id="4.2.1.10"/>
    </reaction>
</comment>
<dbReference type="Gene3D" id="3.40.50.9100">
    <property type="entry name" value="Dehydroquinase, class II"/>
    <property type="match status" value="1"/>
</dbReference>
<dbReference type="GO" id="GO:0003855">
    <property type="term" value="F:3-dehydroquinate dehydratase activity"/>
    <property type="evidence" value="ECO:0007669"/>
    <property type="project" value="UniProtKB-EC"/>
</dbReference>
<dbReference type="CDD" id="cd00466">
    <property type="entry name" value="DHQase_II"/>
    <property type="match status" value="1"/>
</dbReference>
<proteinExistence type="inferred from homology"/>
<dbReference type="PROSITE" id="PS01029">
    <property type="entry name" value="DEHYDROQUINASE_II"/>
    <property type="match status" value="1"/>
</dbReference>
<dbReference type="EMBL" id="JBHULH010000004">
    <property type="protein sequence ID" value="MFD2567800.1"/>
    <property type="molecule type" value="Genomic_DNA"/>
</dbReference>
<feature type="binding site" evidence="8">
    <location>
        <position position="77"/>
    </location>
    <ligand>
        <name>substrate</name>
    </ligand>
</feature>
<dbReference type="InterPro" id="IPR036441">
    <property type="entry name" value="DHquinase_II_sf"/>
</dbReference>
<name>A0ABW5LSK4_9FLAO</name>
<evidence type="ECO:0000256" key="3">
    <source>
        <dbReference type="ARBA" id="ARBA00004902"/>
    </source>
</evidence>
<evidence type="ECO:0000256" key="5">
    <source>
        <dbReference type="ARBA" id="ARBA00011193"/>
    </source>
</evidence>
<evidence type="ECO:0000256" key="2">
    <source>
        <dbReference type="ARBA" id="ARBA00003924"/>
    </source>
</evidence>
<evidence type="ECO:0000256" key="6">
    <source>
        <dbReference type="ARBA" id="ARBA00012060"/>
    </source>
</evidence>
<keyword evidence="8" id="KW-0028">Amino-acid biosynthesis</keyword>
<dbReference type="PANTHER" id="PTHR21272">
    <property type="entry name" value="CATABOLIC 3-DEHYDROQUINASE"/>
    <property type="match status" value="1"/>
</dbReference>
<evidence type="ECO:0000313" key="10">
    <source>
        <dbReference type="Proteomes" id="UP001597508"/>
    </source>
</evidence>
<evidence type="ECO:0000256" key="8">
    <source>
        <dbReference type="HAMAP-Rule" id="MF_00169"/>
    </source>
</evidence>
<feature type="binding site" evidence="8">
    <location>
        <position position="84"/>
    </location>
    <ligand>
        <name>substrate</name>
    </ligand>
</feature>
<feature type="binding site" evidence="8">
    <location>
        <begin position="98"/>
        <end position="99"/>
    </location>
    <ligand>
        <name>substrate</name>
    </ligand>
</feature>
<protein>
    <recommendedName>
        <fullName evidence="6 8">3-dehydroquinate dehydratase</fullName>
        <shortName evidence="8">3-dehydroquinase</shortName>
        <ecNumber evidence="6 8">4.2.1.10</ecNumber>
    </recommendedName>
    <alternativeName>
        <fullName evidence="8">Type II DHQase</fullName>
    </alternativeName>
</protein>
<comment type="caution">
    <text evidence="9">The sequence shown here is derived from an EMBL/GenBank/DDBJ whole genome shotgun (WGS) entry which is preliminary data.</text>
</comment>
<dbReference type="HAMAP" id="MF_00169">
    <property type="entry name" value="AroQ"/>
    <property type="match status" value="1"/>
</dbReference>
<dbReference type="PANTHER" id="PTHR21272:SF3">
    <property type="entry name" value="CATABOLIC 3-DEHYDROQUINASE"/>
    <property type="match status" value="1"/>
</dbReference>
<feature type="binding site" evidence="8">
    <location>
        <position position="71"/>
    </location>
    <ligand>
        <name>substrate</name>
    </ligand>
</feature>
<comment type="function">
    <text evidence="2 8">Catalyzes a trans-dehydration via an enolate intermediate.</text>
</comment>
<dbReference type="SUPFAM" id="SSF52304">
    <property type="entry name" value="Type II 3-dehydroquinate dehydratase"/>
    <property type="match status" value="1"/>
</dbReference>
<keyword evidence="10" id="KW-1185">Reference proteome</keyword>
<keyword evidence="8" id="KW-0057">Aromatic amino acid biosynthesis</keyword>